<dbReference type="SUPFAM" id="SSF52172">
    <property type="entry name" value="CheY-like"/>
    <property type="match status" value="1"/>
</dbReference>
<dbReference type="InterPro" id="IPR001789">
    <property type="entry name" value="Sig_transdc_resp-reg_receiver"/>
</dbReference>
<name>A0A8J3AJ05_9BACI</name>
<dbReference type="GO" id="GO:0000160">
    <property type="term" value="P:phosphorelay signal transduction system"/>
    <property type="evidence" value="ECO:0007669"/>
    <property type="project" value="InterPro"/>
</dbReference>
<evidence type="ECO:0000259" key="2">
    <source>
        <dbReference type="PROSITE" id="PS50110"/>
    </source>
</evidence>
<dbReference type="Pfam" id="PF00072">
    <property type="entry name" value="Response_reg"/>
    <property type="match status" value="1"/>
</dbReference>
<dbReference type="InterPro" id="IPR011006">
    <property type="entry name" value="CheY-like_superfamily"/>
</dbReference>
<evidence type="ECO:0000256" key="1">
    <source>
        <dbReference type="PROSITE-ProRule" id="PRU00169"/>
    </source>
</evidence>
<dbReference type="RefSeq" id="WP_087998282.1">
    <property type="nucleotide sequence ID" value="NZ_BMHB01000001.1"/>
</dbReference>
<dbReference type="Gene3D" id="3.40.50.2300">
    <property type="match status" value="1"/>
</dbReference>
<dbReference type="PROSITE" id="PS50110">
    <property type="entry name" value="RESPONSE_REGULATORY"/>
    <property type="match status" value="1"/>
</dbReference>
<dbReference type="PANTHER" id="PTHR43228">
    <property type="entry name" value="TWO-COMPONENT RESPONSE REGULATOR"/>
    <property type="match status" value="1"/>
</dbReference>
<reference evidence="4" key="1">
    <citation type="journal article" date="2019" name="Int. J. Syst. Evol. Microbiol.">
        <title>The Global Catalogue of Microorganisms (GCM) 10K type strain sequencing project: providing services to taxonomists for standard genome sequencing and annotation.</title>
        <authorList>
            <consortium name="The Broad Institute Genomics Platform"/>
            <consortium name="The Broad Institute Genome Sequencing Center for Infectious Disease"/>
            <person name="Wu L."/>
            <person name="Ma J."/>
        </authorList>
    </citation>
    <scope>NUCLEOTIDE SEQUENCE [LARGE SCALE GENOMIC DNA]</scope>
    <source>
        <strain evidence="4">CGMCC 1.14993</strain>
    </source>
</reference>
<gene>
    <name evidence="3" type="ORF">GCM10007380_19020</name>
</gene>
<dbReference type="InterPro" id="IPR052048">
    <property type="entry name" value="ST_Response_Regulator"/>
</dbReference>
<proteinExistence type="predicted"/>
<evidence type="ECO:0000313" key="4">
    <source>
        <dbReference type="Proteomes" id="UP000626244"/>
    </source>
</evidence>
<dbReference type="OrthoDB" id="9790669at2"/>
<dbReference type="SMART" id="SM00448">
    <property type="entry name" value="REC"/>
    <property type="match status" value="1"/>
</dbReference>
<dbReference type="AlphaFoldDB" id="A0A8J3AJ05"/>
<comment type="caution">
    <text evidence="3">The sequence shown here is derived from an EMBL/GenBank/DDBJ whole genome shotgun (WGS) entry which is preliminary data.</text>
</comment>
<dbReference type="PANTHER" id="PTHR43228:SF1">
    <property type="entry name" value="TWO-COMPONENT RESPONSE REGULATOR ARR22"/>
    <property type="match status" value="1"/>
</dbReference>
<organism evidence="3 4">
    <name type="scientific">Gottfriedia solisilvae</name>
    <dbReference type="NCBI Taxonomy" id="1516104"/>
    <lineage>
        <taxon>Bacteria</taxon>
        <taxon>Bacillati</taxon>
        <taxon>Bacillota</taxon>
        <taxon>Bacilli</taxon>
        <taxon>Bacillales</taxon>
        <taxon>Bacillaceae</taxon>
        <taxon>Gottfriedia</taxon>
    </lineage>
</organism>
<keyword evidence="1" id="KW-0597">Phosphoprotein</keyword>
<feature type="domain" description="Response regulatory" evidence="2">
    <location>
        <begin position="3"/>
        <end position="118"/>
    </location>
</feature>
<evidence type="ECO:0000313" key="3">
    <source>
        <dbReference type="EMBL" id="GGI13659.1"/>
    </source>
</evidence>
<dbReference type="EMBL" id="BMHB01000001">
    <property type="protein sequence ID" value="GGI13659.1"/>
    <property type="molecule type" value="Genomic_DNA"/>
</dbReference>
<protein>
    <submittedName>
        <fullName evidence="3">Response regulator</fullName>
    </submittedName>
</protein>
<sequence>MARILIVDDSLFIRTKIGEVVKNAGYDVIGFASNGEEAVKFYSQLKPDLMLLDITMPLKDGLTALKEIKENHHDAKIIMLSAMTQDNVVNEALQYGALDFIEKPVHDLQIITALERIFSLQD</sequence>
<accession>A0A8J3AJ05</accession>
<keyword evidence="4" id="KW-1185">Reference proteome</keyword>
<dbReference type="Proteomes" id="UP000626244">
    <property type="component" value="Unassembled WGS sequence"/>
</dbReference>
<feature type="modified residue" description="4-aspartylphosphate" evidence="1">
    <location>
        <position position="53"/>
    </location>
</feature>